<proteinExistence type="predicted"/>
<dbReference type="InterPro" id="IPR015330">
    <property type="entry name" value="DNA_primase/pol_bifunc_N"/>
</dbReference>
<dbReference type="Pfam" id="PF09250">
    <property type="entry name" value="Prim-Pol"/>
    <property type="match status" value="1"/>
</dbReference>
<keyword evidence="2" id="KW-0378">Hydrolase</keyword>
<dbReference type="GO" id="GO:0005524">
    <property type="term" value="F:ATP binding"/>
    <property type="evidence" value="ECO:0007669"/>
    <property type="project" value="UniProtKB-KW"/>
</dbReference>
<evidence type="ECO:0000256" key="1">
    <source>
        <dbReference type="ARBA" id="ARBA00022741"/>
    </source>
</evidence>
<organism evidence="5">
    <name type="scientific">uncultured Caudovirales phage</name>
    <dbReference type="NCBI Taxonomy" id="2100421"/>
    <lineage>
        <taxon>Viruses</taxon>
        <taxon>Duplodnaviria</taxon>
        <taxon>Heunggongvirae</taxon>
        <taxon>Uroviricota</taxon>
        <taxon>Caudoviricetes</taxon>
        <taxon>Peduoviridae</taxon>
        <taxon>Maltschvirus</taxon>
        <taxon>Maltschvirus maltsch</taxon>
    </lineage>
</organism>
<keyword evidence="1" id="KW-0547">Nucleotide-binding</keyword>
<dbReference type="EMBL" id="LR796360">
    <property type="protein sequence ID" value="CAB4139141.1"/>
    <property type="molecule type" value="Genomic_DNA"/>
</dbReference>
<dbReference type="InterPro" id="IPR006500">
    <property type="entry name" value="Helicase_put_C_phage/plasmid"/>
</dbReference>
<evidence type="ECO:0000256" key="2">
    <source>
        <dbReference type="ARBA" id="ARBA00022801"/>
    </source>
</evidence>
<dbReference type="PANTHER" id="PTHR35372">
    <property type="entry name" value="ATP BINDING PROTEIN-RELATED"/>
    <property type="match status" value="1"/>
</dbReference>
<dbReference type="Pfam" id="PF08706">
    <property type="entry name" value="D5_N"/>
    <property type="match status" value="1"/>
</dbReference>
<feature type="domain" description="SF3 helicase" evidence="4">
    <location>
        <begin position="514"/>
        <end position="673"/>
    </location>
</feature>
<reference evidence="5" key="1">
    <citation type="submission" date="2020-04" db="EMBL/GenBank/DDBJ databases">
        <authorList>
            <person name="Chiriac C."/>
            <person name="Salcher M."/>
            <person name="Ghai R."/>
            <person name="Kavagutti S V."/>
        </authorList>
    </citation>
    <scope>NUCLEOTIDE SEQUENCE</scope>
</reference>
<sequence length="829" mass="92136">MLTFKKLYDAGFKELVSVIPPAAPLSEMSKIAADQAGKAPGRINAQGTWGGYAWQTYDPTPNDIERWDRSRANIGLKAGKYPALDIDVVNESLARIIGDMATKALGAAPVRIGRYPKRLLMYRTDDQIGRMRLRFRDGKGVEQLVELLGEGQQYVIAGVHPVTKEPYTLDQDISVRGPRCLRKVGKDQVEKFFADLVETLEMTGCEIIHADTASGSPLERQNVDQATLVAPSLERLSAALKTIPNTSEHFPDRDDYIRMGYAIKAAAGPDNVGEALALFTDWALSWEDGVNTVEMIEADFGRMHPPYELGWDWIEDRARAFGLKPDVTEFDTVELDDIEFSDLLASDSETPIEYSDSALASRLARLHVSDIRYVAGGIGWVAWDGVKWARDVARRHMAYTRSVCSKASAEALIKIDQPAKGERVAARCASWPVMRNVAQIAETDPLMQVTVEQLDADIYLLNTKSGVVDLRTGELHPHDRSKLCTKVTSVEVDFDRGCPQWHAFLNEACNGDMALKSYLQRLAGYAATGSTKEHVLAFAHGSGGNGKGTFLGAVGSILGDYAAVASADVFLASNNQRHPTELAALMGARLVHAQEIDPSRKWDEAKVKSLTGGDKISARFMRQDLFTFDPQFTLIIAGNTRPEITNVDDAMRRRMHLIPFETKPIRKDVDLPDKLKEEYPAILAWIVEGAKLWLAEGLNPPEVVVKATQEYLEGEDALGRWVEERCVVNPTSEVGTTEAFHDFREWARENNEAKGKDWSQRKFNGEMRSRGFEPARDRATRTKKVFRGLELLIGEEDEAVIDAMRMDAATEFFGIRVEFDDGSDDGDLM</sequence>
<dbReference type="InterPro" id="IPR014818">
    <property type="entry name" value="Phage/plasmid_primase_P4_C"/>
</dbReference>
<name>A0A6J5LYF0_9CAUD</name>
<evidence type="ECO:0000256" key="3">
    <source>
        <dbReference type="ARBA" id="ARBA00022840"/>
    </source>
</evidence>
<dbReference type="PANTHER" id="PTHR35372:SF2">
    <property type="entry name" value="SF3 HELICASE DOMAIN-CONTAINING PROTEIN"/>
    <property type="match status" value="1"/>
</dbReference>
<protein>
    <submittedName>
        <fullName evidence="5">COG3378 Phage associated DNA primase</fullName>
    </submittedName>
</protein>
<dbReference type="Pfam" id="PF19263">
    <property type="entry name" value="DUF5906"/>
    <property type="match status" value="1"/>
</dbReference>
<dbReference type="InterPro" id="IPR045455">
    <property type="entry name" value="NrS-1_pol-like_helicase"/>
</dbReference>
<evidence type="ECO:0000259" key="4">
    <source>
        <dbReference type="PROSITE" id="PS51206"/>
    </source>
</evidence>
<accession>A0A6J5LYF0</accession>
<dbReference type="SUPFAM" id="SSF52540">
    <property type="entry name" value="P-loop containing nucleoside triphosphate hydrolases"/>
    <property type="match status" value="1"/>
</dbReference>
<dbReference type="InterPro" id="IPR027417">
    <property type="entry name" value="P-loop_NTPase"/>
</dbReference>
<dbReference type="SMART" id="SM00885">
    <property type="entry name" value="D5_N"/>
    <property type="match status" value="1"/>
</dbReference>
<dbReference type="PROSITE" id="PS51206">
    <property type="entry name" value="SF3_HELICASE_1"/>
    <property type="match status" value="1"/>
</dbReference>
<gene>
    <name evidence="5" type="ORF">UFOVP351_23</name>
</gene>
<dbReference type="InterPro" id="IPR014015">
    <property type="entry name" value="Helicase_SF3_DNA-vir"/>
</dbReference>
<evidence type="ECO:0000313" key="5">
    <source>
        <dbReference type="EMBL" id="CAB4139141.1"/>
    </source>
</evidence>
<dbReference type="InterPro" id="IPR051620">
    <property type="entry name" value="ORF904-like_C"/>
</dbReference>
<dbReference type="Gene3D" id="3.40.50.300">
    <property type="entry name" value="P-loop containing nucleotide triphosphate hydrolases"/>
    <property type="match status" value="1"/>
</dbReference>
<keyword evidence="3" id="KW-0067">ATP-binding</keyword>
<dbReference type="NCBIfam" id="TIGR01613">
    <property type="entry name" value="primase_Cterm"/>
    <property type="match status" value="1"/>
</dbReference>
<dbReference type="GO" id="GO:0016787">
    <property type="term" value="F:hydrolase activity"/>
    <property type="evidence" value="ECO:0007669"/>
    <property type="project" value="UniProtKB-KW"/>
</dbReference>